<keyword evidence="7" id="KW-1185">Reference proteome</keyword>
<comment type="catalytic activity">
    <reaction evidence="5">
        <text>(6R)-5,10-methylene-5,6,7,8-tetrahydrofolate + 3-methyl-2-oxobutanoate + H2O = 2-dehydropantoate + (6S)-5,6,7,8-tetrahydrofolate</text>
        <dbReference type="Rhea" id="RHEA:11824"/>
        <dbReference type="ChEBI" id="CHEBI:11561"/>
        <dbReference type="ChEBI" id="CHEBI:11851"/>
        <dbReference type="ChEBI" id="CHEBI:15377"/>
        <dbReference type="ChEBI" id="CHEBI:15636"/>
        <dbReference type="ChEBI" id="CHEBI:57453"/>
        <dbReference type="EC" id="2.1.2.11"/>
    </reaction>
</comment>
<comment type="pathway">
    <text evidence="1">Cofactor biosynthesis; (R)-pantothenate biosynthesis; (R)-pantoate from 3-methyl-2-oxobutanoate: step 1/2.</text>
</comment>
<sequence>MMRSVSTAICRPAVLNRSRPAISTAKLFSSDASSPSYNAESATRTLKLLERRKVSTLDIGIFKRKKKPITMVTAYDYPSAVHVDLAGFDILLVGDSLGMVELGMDTTLPVTLEDMIHHTKAVKRKSMVVMSKEETQKLHDLVAEEYGEINKGENVDETHSEITKVY</sequence>
<dbReference type="EC" id="2.1.2.11" evidence="3"/>
<organism evidence="6 7">
    <name type="scientific">Phytophthora palmivora</name>
    <dbReference type="NCBI Taxonomy" id="4796"/>
    <lineage>
        <taxon>Eukaryota</taxon>
        <taxon>Sar</taxon>
        <taxon>Stramenopiles</taxon>
        <taxon>Oomycota</taxon>
        <taxon>Peronosporomycetes</taxon>
        <taxon>Peronosporales</taxon>
        <taxon>Peronosporaceae</taxon>
        <taxon>Phytophthora</taxon>
    </lineage>
</organism>
<evidence type="ECO:0000313" key="6">
    <source>
        <dbReference type="EMBL" id="POM78570.1"/>
    </source>
</evidence>
<comment type="caution">
    <text evidence="6">The sequence shown here is derived from an EMBL/GenBank/DDBJ whole genome shotgun (WGS) entry which is preliminary data.</text>
</comment>
<dbReference type="GO" id="GO:0003864">
    <property type="term" value="F:3-methyl-2-oxobutanoate hydroxymethyltransferase activity"/>
    <property type="evidence" value="ECO:0007669"/>
    <property type="project" value="UniProtKB-EC"/>
</dbReference>
<dbReference type="EMBL" id="NCKW01001966">
    <property type="protein sequence ID" value="POM78570.1"/>
    <property type="molecule type" value="Genomic_DNA"/>
</dbReference>
<dbReference type="UniPathway" id="UPA00028">
    <property type="reaction ID" value="UER00003"/>
</dbReference>
<dbReference type="GO" id="GO:0005739">
    <property type="term" value="C:mitochondrion"/>
    <property type="evidence" value="ECO:0007669"/>
    <property type="project" value="TreeGrafter"/>
</dbReference>
<gene>
    <name evidence="6" type="ORF">PHPALM_3887</name>
</gene>
<reference evidence="6 7" key="1">
    <citation type="journal article" date="2017" name="Genome Biol. Evol.">
        <title>Phytophthora megakarya and P. palmivora, closely related causal agents of cacao black pod rot, underwent increases in genome sizes and gene numbers by different mechanisms.</title>
        <authorList>
            <person name="Ali S.S."/>
            <person name="Shao J."/>
            <person name="Lary D.J."/>
            <person name="Kronmiller B."/>
            <person name="Shen D."/>
            <person name="Strem M.D."/>
            <person name="Amoako-Attah I."/>
            <person name="Akrofi A.Y."/>
            <person name="Begoude B.A."/>
            <person name="Ten Hoopen G.M."/>
            <person name="Coulibaly K."/>
            <person name="Kebe B.I."/>
            <person name="Melnick R.L."/>
            <person name="Guiltinan M.J."/>
            <person name="Tyler B.M."/>
            <person name="Meinhardt L.W."/>
            <person name="Bailey B.A."/>
        </authorList>
    </citation>
    <scope>NUCLEOTIDE SEQUENCE [LARGE SCALE GENOMIC DNA]</scope>
    <source>
        <strain evidence="7">sbr112.9</strain>
    </source>
</reference>
<dbReference type="InterPro" id="IPR040442">
    <property type="entry name" value="Pyrv_kinase-like_dom_sf"/>
</dbReference>
<keyword evidence="4" id="KW-0808">Transferase</keyword>
<evidence type="ECO:0000256" key="5">
    <source>
        <dbReference type="ARBA" id="ARBA00049172"/>
    </source>
</evidence>
<dbReference type="PANTHER" id="PTHR20881">
    <property type="entry name" value="3-METHYL-2-OXOBUTANOATE HYDROXYMETHYLTRANSFERASE"/>
    <property type="match status" value="1"/>
</dbReference>
<evidence type="ECO:0000256" key="3">
    <source>
        <dbReference type="ARBA" id="ARBA00012618"/>
    </source>
</evidence>
<evidence type="ECO:0000313" key="7">
    <source>
        <dbReference type="Proteomes" id="UP000237271"/>
    </source>
</evidence>
<dbReference type="GO" id="GO:0015940">
    <property type="term" value="P:pantothenate biosynthetic process"/>
    <property type="evidence" value="ECO:0007669"/>
    <property type="project" value="UniProtKB-UniPathway"/>
</dbReference>
<name>A0A2P4YL79_9STRA</name>
<dbReference type="SUPFAM" id="SSF51621">
    <property type="entry name" value="Phosphoenolpyruvate/pyruvate domain"/>
    <property type="match status" value="1"/>
</dbReference>
<dbReference type="Proteomes" id="UP000237271">
    <property type="component" value="Unassembled WGS sequence"/>
</dbReference>
<evidence type="ECO:0000256" key="4">
    <source>
        <dbReference type="ARBA" id="ARBA00022679"/>
    </source>
</evidence>
<dbReference type="AlphaFoldDB" id="A0A2P4YL79"/>
<protein>
    <recommendedName>
        <fullName evidence="3">3-methyl-2-oxobutanoate hydroxymethyltransferase</fullName>
        <ecNumber evidence="3">2.1.2.11</ecNumber>
    </recommendedName>
</protein>
<dbReference type="PANTHER" id="PTHR20881:SF0">
    <property type="entry name" value="3-METHYL-2-OXOBUTANOATE HYDROXYMETHYLTRANSFERASE"/>
    <property type="match status" value="1"/>
</dbReference>
<proteinExistence type="inferred from homology"/>
<dbReference type="InterPro" id="IPR015813">
    <property type="entry name" value="Pyrv/PenolPyrv_kinase-like_dom"/>
</dbReference>
<comment type="similarity">
    <text evidence="2">Belongs to the PanB family.</text>
</comment>
<dbReference type="OrthoDB" id="425211at2759"/>
<dbReference type="InterPro" id="IPR003700">
    <property type="entry name" value="Pantoate_hydroxy_MeTrfase"/>
</dbReference>
<accession>A0A2P4YL79</accession>
<evidence type="ECO:0000256" key="1">
    <source>
        <dbReference type="ARBA" id="ARBA00005033"/>
    </source>
</evidence>
<evidence type="ECO:0000256" key="2">
    <source>
        <dbReference type="ARBA" id="ARBA00008676"/>
    </source>
</evidence>
<dbReference type="Pfam" id="PF02548">
    <property type="entry name" value="Pantoate_transf"/>
    <property type="match status" value="1"/>
</dbReference>
<dbReference type="Gene3D" id="3.20.20.60">
    <property type="entry name" value="Phosphoenolpyruvate-binding domains"/>
    <property type="match status" value="1"/>
</dbReference>
<dbReference type="GO" id="GO:0000287">
    <property type="term" value="F:magnesium ion binding"/>
    <property type="evidence" value="ECO:0007669"/>
    <property type="project" value="TreeGrafter"/>
</dbReference>